<reference evidence="1 2" key="1">
    <citation type="submission" date="2014-08" db="EMBL/GenBank/DDBJ databases">
        <title>Complete genome of a marine bacteria Jeotgalibacillus malaysiensis.</title>
        <authorList>
            <person name="Yaakop A.S."/>
            <person name="Chan K.-G."/>
            <person name="Goh K.M."/>
        </authorList>
    </citation>
    <scope>NUCLEOTIDE SEQUENCE [LARGE SCALE GENOMIC DNA]</scope>
    <source>
        <strain evidence="1 2">D5</strain>
    </source>
</reference>
<dbReference type="GO" id="GO:0046685">
    <property type="term" value="P:response to arsenic-containing substance"/>
    <property type="evidence" value="ECO:0007669"/>
    <property type="project" value="InterPro"/>
</dbReference>
<dbReference type="Gene3D" id="3.40.30.10">
    <property type="entry name" value="Glutaredoxin"/>
    <property type="match status" value="1"/>
</dbReference>
<dbReference type="NCBIfam" id="NF033727">
    <property type="entry name" value="chaperon_ArsD"/>
    <property type="match status" value="1"/>
</dbReference>
<dbReference type="HOGENOM" id="CLU_120868_1_0_9"/>
<dbReference type="KEGG" id="jeo:JMA_26650"/>
<dbReference type="Proteomes" id="UP000031449">
    <property type="component" value="Chromosome"/>
</dbReference>
<dbReference type="InterPro" id="IPR010712">
    <property type="entry name" value="Arsenical-R_ArsD"/>
</dbReference>
<evidence type="ECO:0000313" key="1">
    <source>
        <dbReference type="EMBL" id="AJD91982.1"/>
    </source>
</evidence>
<accession>A0A0B5ATD7</accession>
<evidence type="ECO:0000313" key="2">
    <source>
        <dbReference type="Proteomes" id="UP000031449"/>
    </source>
</evidence>
<organism evidence="1 2">
    <name type="scientific">Jeotgalibacillus malaysiensis</name>
    <dbReference type="NCBI Taxonomy" id="1508404"/>
    <lineage>
        <taxon>Bacteria</taxon>
        <taxon>Bacillati</taxon>
        <taxon>Bacillota</taxon>
        <taxon>Bacilli</taxon>
        <taxon>Bacillales</taxon>
        <taxon>Caryophanaceae</taxon>
        <taxon>Jeotgalibacillus</taxon>
    </lineage>
</organism>
<keyword evidence="2" id="KW-1185">Reference proteome</keyword>
<proteinExistence type="predicted"/>
<protein>
    <submittedName>
        <fullName evidence="1">Arsenic resistance operon repressor</fullName>
    </submittedName>
</protein>
<dbReference type="OrthoDB" id="9801358at2"/>
<gene>
    <name evidence="1" type="ORF">JMA_26650</name>
</gene>
<dbReference type="EMBL" id="CP009416">
    <property type="protein sequence ID" value="AJD91982.1"/>
    <property type="molecule type" value="Genomic_DNA"/>
</dbReference>
<dbReference type="AlphaFoldDB" id="A0A0B5ATD7"/>
<dbReference type="STRING" id="1508404.JMA_26650"/>
<dbReference type="Pfam" id="PF06953">
    <property type="entry name" value="ArsD"/>
    <property type="match status" value="1"/>
</dbReference>
<dbReference type="BioCyc" id="JESP1508404:G14D9-11945-MONOMER"/>
<dbReference type="GO" id="GO:0003677">
    <property type="term" value="F:DNA binding"/>
    <property type="evidence" value="ECO:0007669"/>
    <property type="project" value="InterPro"/>
</dbReference>
<sequence>MKKIQIFDPAMCCSTGVCGTSFDPELPRVASVVSFLKQKNYPIERFNLTSEPQRFVENKTVQEALAKNPEGLPFTLVDGVIVQQGTYLSNQMFAEVTGIAAEQFPKADQSEKPKIRLTIQ</sequence>
<name>A0A0B5ATD7_9BACL</name>
<dbReference type="GO" id="GO:0045892">
    <property type="term" value="P:negative regulation of DNA-templated transcription"/>
    <property type="evidence" value="ECO:0007669"/>
    <property type="project" value="InterPro"/>
</dbReference>